<evidence type="ECO:0000313" key="1">
    <source>
        <dbReference type="EMBL" id="KAF2620884.1"/>
    </source>
</evidence>
<reference evidence="1" key="1">
    <citation type="submission" date="2019-12" db="EMBL/GenBank/DDBJ databases">
        <title>Genome sequencing and annotation of Brassica cretica.</title>
        <authorList>
            <person name="Studholme D.J."/>
            <person name="Sarris P.F."/>
        </authorList>
    </citation>
    <scope>NUCLEOTIDE SEQUENCE</scope>
    <source>
        <strain evidence="1">PFS-001/15</strain>
        <tissue evidence="1">Leaf</tissue>
    </source>
</reference>
<sequence>MNMSTKSNEGIWFLLVEPLDLECVIHKSKTAVDTLQAAIGSVEIQVLNDTVHQVSNDIAHPDTIHPKTVHPDTVHPLTNQTIHQVSIFITYEKIEKVEVLIPSLDETGILRDEEGRTRNSA</sequence>
<dbReference type="EMBL" id="QGKW02000007">
    <property type="protein sequence ID" value="KAF2620884.1"/>
    <property type="molecule type" value="Genomic_DNA"/>
</dbReference>
<comment type="caution">
    <text evidence="1">The sequence shown here is derived from an EMBL/GenBank/DDBJ whole genome shotgun (WGS) entry which is preliminary data.</text>
</comment>
<dbReference type="Proteomes" id="UP000712281">
    <property type="component" value="Unassembled WGS sequence"/>
</dbReference>
<accession>A0A8S9MKE2</accession>
<organism evidence="1 2">
    <name type="scientific">Brassica cretica</name>
    <name type="common">Mustard</name>
    <dbReference type="NCBI Taxonomy" id="69181"/>
    <lineage>
        <taxon>Eukaryota</taxon>
        <taxon>Viridiplantae</taxon>
        <taxon>Streptophyta</taxon>
        <taxon>Embryophyta</taxon>
        <taxon>Tracheophyta</taxon>
        <taxon>Spermatophyta</taxon>
        <taxon>Magnoliopsida</taxon>
        <taxon>eudicotyledons</taxon>
        <taxon>Gunneridae</taxon>
        <taxon>Pentapetalae</taxon>
        <taxon>rosids</taxon>
        <taxon>malvids</taxon>
        <taxon>Brassicales</taxon>
        <taxon>Brassicaceae</taxon>
        <taxon>Brassiceae</taxon>
        <taxon>Brassica</taxon>
    </lineage>
</organism>
<protein>
    <submittedName>
        <fullName evidence="1">Uncharacterized protein</fullName>
    </submittedName>
</protein>
<name>A0A8S9MKE2_BRACR</name>
<dbReference type="AlphaFoldDB" id="A0A8S9MKE2"/>
<proteinExistence type="predicted"/>
<gene>
    <name evidence="1" type="ORF">F2Q68_00039927</name>
</gene>
<evidence type="ECO:0000313" key="2">
    <source>
        <dbReference type="Proteomes" id="UP000712281"/>
    </source>
</evidence>